<dbReference type="Pfam" id="PF13181">
    <property type="entry name" value="TPR_8"/>
    <property type="match status" value="2"/>
</dbReference>
<evidence type="ECO:0000313" key="3">
    <source>
        <dbReference type="EMBL" id="OZS73644.1"/>
    </source>
</evidence>
<gene>
    <name evidence="2" type="primary">hcpC_1</name>
    <name evidence="3" type="ORF">CHI95_16110</name>
    <name evidence="2" type="ORF">GHA_01713</name>
</gene>
<dbReference type="GeneID" id="92273603"/>
<evidence type="ECO:0000256" key="1">
    <source>
        <dbReference type="PROSITE-ProRule" id="PRU00339"/>
    </source>
</evidence>
<dbReference type="SMART" id="SM00671">
    <property type="entry name" value="SEL1"/>
    <property type="match status" value="7"/>
</dbReference>
<dbReference type="Proteomes" id="UP000834611">
    <property type="component" value="Unassembled WGS sequence"/>
</dbReference>
<feature type="repeat" description="TPR" evidence="1">
    <location>
        <begin position="116"/>
        <end position="149"/>
    </location>
</feature>
<dbReference type="EC" id="3.5.2.6" evidence="2"/>
<dbReference type="InterPro" id="IPR006597">
    <property type="entry name" value="Sel1-like"/>
</dbReference>
<dbReference type="Pfam" id="PF08238">
    <property type="entry name" value="Sel1"/>
    <property type="match status" value="5"/>
</dbReference>
<reference evidence="2" key="2">
    <citation type="submission" date="2020-05" db="EMBL/GenBank/DDBJ databases">
        <authorList>
            <person name="Delgado-Blas J."/>
        </authorList>
    </citation>
    <scope>NUCLEOTIDE SEQUENCE</scope>
    <source>
        <strain evidence="2">BB1453</strain>
    </source>
</reference>
<organism evidence="3 4">
    <name type="scientific">Providencia rettgeri</name>
    <dbReference type="NCBI Taxonomy" id="587"/>
    <lineage>
        <taxon>Bacteria</taxon>
        <taxon>Pseudomonadati</taxon>
        <taxon>Pseudomonadota</taxon>
        <taxon>Gammaproteobacteria</taxon>
        <taxon>Enterobacterales</taxon>
        <taxon>Morganellaceae</taxon>
        <taxon>Providencia</taxon>
    </lineage>
</organism>
<dbReference type="GO" id="GO:0008800">
    <property type="term" value="F:beta-lactamase activity"/>
    <property type="evidence" value="ECO:0007669"/>
    <property type="project" value="UniProtKB-EC"/>
</dbReference>
<dbReference type="Proteomes" id="UP000216001">
    <property type="component" value="Unassembled WGS sequence"/>
</dbReference>
<dbReference type="Gene3D" id="1.25.40.10">
    <property type="entry name" value="Tetratricopeptide repeat domain"/>
    <property type="match status" value="2"/>
</dbReference>
<sequence>MLNNKITIVTVFLLLCNPVLSYSEPAIKCIPEENNFLACEALAKQGDDEALLIVGRFYETGTGVAKNLEKAEEIYQRLSDKNDANGMNRLAMLTEDQGRKDEAILLYQKAAELGSSSADYNLGILYKYENNYIKAKEMFEIAIKKHKSSSAMMSLGDLYRDGRGGEKNTKLAEKWYKESIKFGNDFAITRLGYLYGDLENYDEAIKCYEIGIANGDPAAMNSMGLLYQHGFGVQVDINKAVKLYQDASNKEGLGGLINLGLMYEEGLGVPQSYEKAINLYKRAYQLGYTDIQSRIDYLDKKMHKKSN</sequence>
<evidence type="ECO:0000313" key="4">
    <source>
        <dbReference type="Proteomes" id="UP000216001"/>
    </source>
</evidence>
<dbReference type="AlphaFoldDB" id="A0A264VQN3"/>
<dbReference type="RefSeq" id="WP_094962179.1">
    <property type="nucleotide sequence ID" value="NZ_ABDWLN020000040.1"/>
</dbReference>
<dbReference type="EMBL" id="CAHPSF010000003">
    <property type="protein sequence ID" value="CAB5688084.1"/>
    <property type="molecule type" value="Genomic_DNA"/>
</dbReference>
<name>A0A264VQN3_PRORE</name>
<proteinExistence type="predicted"/>
<dbReference type="SUPFAM" id="SSF81901">
    <property type="entry name" value="HCP-like"/>
    <property type="match status" value="2"/>
</dbReference>
<protein>
    <submittedName>
        <fullName evidence="2">Beta-lactamase hcpC</fullName>
        <ecNumber evidence="2">3.5.2.6</ecNumber>
    </submittedName>
</protein>
<comment type="caution">
    <text evidence="3">The sequence shown here is derived from an EMBL/GenBank/DDBJ whole genome shotgun (WGS) entry which is preliminary data.</text>
</comment>
<keyword evidence="2" id="KW-0378">Hydrolase</keyword>
<dbReference type="InterPro" id="IPR050767">
    <property type="entry name" value="Sel1_AlgK"/>
</dbReference>
<dbReference type="EMBL" id="NOWC01000020">
    <property type="protein sequence ID" value="OZS73644.1"/>
    <property type="molecule type" value="Genomic_DNA"/>
</dbReference>
<accession>A0A264VQN3</accession>
<evidence type="ECO:0000313" key="2">
    <source>
        <dbReference type="EMBL" id="CAB5688084.1"/>
    </source>
</evidence>
<dbReference type="InterPro" id="IPR011990">
    <property type="entry name" value="TPR-like_helical_dom_sf"/>
</dbReference>
<dbReference type="SMART" id="SM00028">
    <property type="entry name" value="TPR"/>
    <property type="match status" value="3"/>
</dbReference>
<reference evidence="3 4" key="1">
    <citation type="submission" date="2017-07" db="EMBL/GenBank/DDBJ databases">
        <title>blaIMP-27 on transferable plasmids in Proteus mirabilis and Providencia rettgeri.</title>
        <authorList>
            <person name="Potter R."/>
        </authorList>
    </citation>
    <scope>NUCLEOTIDE SEQUENCE [LARGE SCALE GENOMIC DNA]</scope>
    <source>
        <strain evidence="3 4">PR1</strain>
    </source>
</reference>
<keyword evidence="1" id="KW-0802">TPR repeat</keyword>
<dbReference type="PANTHER" id="PTHR11102:SF147">
    <property type="entry name" value="SEL1L ADAPTOR SUBUNIT OF ERAD E3 UBIQUITIN LIGASE"/>
    <property type="match status" value="1"/>
</dbReference>
<dbReference type="PANTHER" id="PTHR11102">
    <property type="entry name" value="SEL-1-LIKE PROTEIN"/>
    <property type="match status" value="1"/>
</dbReference>
<dbReference type="InterPro" id="IPR019734">
    <property type="entry name" value="TPR_rpt"/>
</dbReference>
<dbReference type="PROSITE" id="PS50005">
    <property type="entry name" value="TPR"/>
    <property type="match status" value="1"/>
</dbReference>